<evidence type="ECO:0000256" key="2">
    <source>
        <dbReference type="ARBA" id="ARBA00022643"/>
    </source>
</evidence>
<dbReference type="Proteomes" id="UP000319103">
    <property type="component" value="Unassembled WGS sequence"/>
</dbReference>
<evidence type="ECO:0000256" key="3">
    <source>
        <dbReference type="ARBA" id="ARBA00023002"/>
    </source>
</evidence>
<dbReference type="InterPro" id="IPR019921">
    <property type="entry name" value="Lucif-like_OxRdtase_Rv2161c"/>
</dbReference>
<feature type="domain" description="Luciferase-like" evidence="5">
    <location>
        <begin position="20"/>
        <end position="259"/>
    </location>
</feature>
<dbReference type="GO" id="GO:0008726">
    <property type="term" value="F:alkanesulfonate monooxygenase activity"/>
    <property type="evidence" value="ECO:0007669"/>
    <property type="project" value="TreeGrafter"/>
</dbReference>
<keyword evidence="1" id="KW-0285">Flavoprotein</keyword>
<dbReference type="AlphaFoldDB" id="A0A540WB76"/>
<dbReference type="PANTHER" id="PTHR42847">
    <property type="entry name" value="ALKANESULFONATE MONOOXYGENASE"/>
    <property type="match status" value="1"/>
</dbReference>
<organism evidence="6 7">
    <name type="scientific">Kitasatospora acidiphila</name>
    <dbReference type="NCBI Taxonomy" id="2567942"/>
    <lineage>
        <taxon>Bacteria</taxon>
        <taxon>Bacillati</taxon>
        <taxon>Actinomycetota</taxon>
        <taxon>Actinomycetes</taxon>
        <taxon>Kitasatosporales</taxon>
        <taxon>Streptomycetaceae</taxon>
        <taxon>Kitasatospora</taxon>
    </lineage>
</organism>
<keyword evidence="3 6" id="KW-0560">Oxidoreductase</keyword>
<dbReference type="SUPFAM" id="SSF51679">
    <property type="entry name" value="Bacterial luciferase-like"/>
    <property type="match status" value="1"/>
</dbReference>
<dbReference type="RefSeq" id="WP_141636723.1">
    <property type="nucleotide sequence ID" value="NZ_VIGB01000003.1"/>
</dbReference>
<dbReference type="EMBL" id="VIGB01000003">
    <property type="protein sequence ID" value="TQF06290.1"/>
    <property type="molecule type" value="Genomic_DNA"/>
</dbReference>
<reference evidence="6 7" key="1">
    <citation type="submission" date="2019-06" db="EMBL/GenBank/DDBJ databases">
        <title>Description of Kitasatospora acidophila sp. nov. isolated from pine grove soil, and reclassification of Streptomyces novaecaesareae to Kitasatospora novaeceasareae comb. nov.</title>
        <authorList>
            <person name="Kim M.J."/>
        </authorList>
    </citation>
    <scope>NUCLEOTIDE SEQUENCE [LARGE SCALE GENOMIC DNA]</scope>
    <source>
        <strain evidence="6 7">MMS16-CNU292</strain>
    </source>
</reference>
<evidence type="ECO:0000256" key="1">
    <source>
        <dbReference type="ARBA" id="ARBA00022630"/>
    </source>
</evidence>
<sequence length="327" mass="35603">MTTAQTGLLGVGVPLSGAWATPDNQKGIAGLAEELGYHSLWTFSRLLFPLSTDDAEWTSEFEPAFNHGVAEPVTTLAQVAAVTSRVRLGFSVINAPFTAPAMLAKQLIQLDRISGGRLDVGLAQGWSQEEFIAAGVPMGRRVARMLEYAEVMRRMWEGEIAEYKGEFTELPRTLVRPRPDQETFPLLLGGSTPEAFARAGRVAQGWVSPGFVTLSDIATASRGVRAAAEKAGRDPEAFRVVVRATTFLDTDQQALRPDGERELFRGPFEQVVEDLHRCWEAGATEIFLDFNFDPAIVGPDITPEAARTRVTKALEAFAPMTAARPQG</sequence>
<dbReference type="Pfam" id="PF00296">
    <property type="entry name" value="Bac_luciferase"/>
    <property type="match status" value="1"/>
</dbReference>
<evidence type="ECO:0000313" key="7">
    <source>
        <dbReference type="Proteomes" id="UP000319103"/>
    </source>
</evidence>
<comment type="caution">
    <text evidence="6">The sequence shown here is derived from an EMBL/GenBank/DDBJ whole genome shotgun (WGS) entry which is preliminary data.</text>
</comment>
<evidence type="ECO:0000259" key="5">
    <source>
        <dbReference type="Pfam" id="PF00296"/>
    </source>
</evidence>
<evidence type="ECO:0000313" key="6">
    <source>
        <dbReference type="EMBL" id="TQF06290.1"/>
    </source>
</evidence>
<dbReference type="PANTHER" id="PTHR42847:SF4">
    <property type="entry name" value="ALKANESULFONATE MONOOXYGENASE-RELATED"/>
    <property type="match status" value="1"/>
</dbReference>
<dbReference type="InterPro" id="IPR011251">
    <property type="entry name" value="Luciferase-like_dom"/>
</dbReference>
<protein>
    <submittedName>
        <fullName evidence="6">TIGR03619 family F420-dependent LLM class oxidoreductase</fullName>
        <ecNumber evidence="6">1.-.-.-</ecNumber>
    </submittedName>
</protein>
<keyword evidence="4" id="KW-0503">Monooxygenase</keyword>
<keyword evidence="2" id="KW-0288">FMN</keyword>
<dbReference type="InterPro" id="IPR050172">
    <property type="entry name" value="SsuD_RutA_monooxygenase"/>
</dbReference>
<name>A0A540WB76_9ACTN</name>
<dbReference type="InterPro" id="IPR036661">
    <property type="entry name" value="Luciferase-like_sf"/>
</dbReference>
<dbReference type="Gene3D" id="3.20.20.30">
    <property type="entry name" value="Luciferase-like domain"/>
    <property type="match status" value="1"/>
</dbReference>
<evidence type="ECO:0000256" key="4">
    <source>
        <dbReference type="ARBA" id="ARBA00023033"/>
    </source>
</evidence>
<dbReference type="OrthoDB" id="3813791at2"/>
<dbReference type="NCBIfam" id="TIGR03619">
    <property type="entry name" value="F420_Rv2161c"/>
    <property type="match status" value="1"/>
</dbReference>
<dbReference type="GO" id="GO:0046306">
    <property type="term" value="P:alkanesulfonate catabolic process"/>
    <property type="evidence" value="ECO:0007669"/>
    <property type="project" value="TreeGrafter"/>
</dbReference>
<keyword evidence="7" id="KW-1185">Reference proteome</keyword>
<proteinExistence type="predicted"/>
<accession>A0A540WB76</accession>
<dbReference type="EC" id="1.-.-.-" evidence="6"/>
<gene>
    <name evidence="6" type="ORF">E6W39_33850</name>
</gene>